<dbReference type="InterPro" id="IPR009030">
    <property type="entry name" value="Growth_fac_rcpt_cys_sf"/>
</dbReference>
<dbReference type="RefSeq" id="XP_017876095.1">
    <property type="nucleotide sequence ID" value="XM_018020606.2"/>
</dbReference>
<evidence type="ECO:0000313" key="14">
    <source>
        <dbReference type="RefSeq" id="XP_017876098.1"/>
    </source>
</evidence>
<evidence type="ECO:0000313" key="15">
    <source>
        <dbReference type="RefSeq" id="XP_017876099.1"/>
    </source>
</evidence>
<dbReference type="Pfam" id="PF00093">
    <property type="entry name" value="VWC"/>
    <property type="match status" value="1"/>
</dbReference>
<evidence type="ECO:0000313" key="10">
    <source>
        <dbReference type="RefSeq" id="XP_017876093.1"/>
    </source>
</evidence>
<feature type="chain" id="PRO_5044708862" evidence="5">
    <location>
        <begin position="22"/>
        <end position="692"/>
    </location>
</feature>
<dbReference type="SUPFAM" id="SSF57184">
    <property type="entry name" value="Growth factor receptor domain"/>
    <property type="match status" value="1"/>
</dbReference>
<keyword evidence="4" id="KW-1133">Transmembrane helix</keyword>
<keyword evidence="1 5" id="KW-0732">Signal</keyword>
<proteinExistence type="predicted"/>
<evidence type="ECO:0000313" key="13">
    <source>
        <dbReference type="RefSeq" id="XP_017876097.1"/>
    </source>
</evidence>
<dbReference type="InterPro" id="IPR000867">
    <property type="entry name" value="IGFBP-like"/>
</dbReference>
<sequence>MRASLLLLSGIVVFSIAVATALSCVCSPFDCDILTDEDCPGGLTWDPCRCCRVCARVEGEPCGGLFGFSGSCADGLQCVIKNLLPNTRELDEGICTKIPGRWRRHCPQRPVMSEPGCNLVSEGVAGEKGNTVSTGKCVCGPSVLWCPKEPQPYDYSTLHECKLNLAAKMGYDDLFNSGSTASDGIGNGGVDGDAHGTECPEDSVRGENGDCKCAVDCPLVECPEGQRPVQMKSADPETPGSCCARYECVLSDSRGLVPCPENSVLTEDGKCECAPCPPASCQTGYRPVQVSAALDRKAPDSCCPLYDCKPAEPVSRVKVPPEVPALEKYCIYEEKARKLGERWQQSDCVNCICEEDGVSCQEPMCKSCENPIPPDPGECCPHCPPLIDPKSPCQPLENCVLTCEHGYERDKNNCPVCSCTTHQEDDEVEEQPVTKFIDADKTCPETSNCAANCELAKDENGCPVCSCQTSHNFEQPTNDTVLIDKTGKKICPEVKCDLHCERGLVMDENDCTFCECRPPESGCPPLIGCRKRCRFGYKTNKRGCPICRCRAPCTYYNNTHPEGVTWHPNSCTSCTCESGGKLSCRETICSVACNDPLPPKPSTCCPICPIMPTKGHGAIGQHEVKGWSTVPITLIAILALLCVLLIVHIVRGRFRARLSPSEASYSSYPPQYYKCVPVYDTPMHRNEKIVPL</sequence>
<dbReference type="PROSITE" id="PS50184">
    <property type="entry name" value="VWFC_2"/>
    <property type="match status" value="2"/>
</dbReference>
<evidence type="ECO:0000313" key="9">
    <source>
        <dbReference type="Proteomes" id="UP000694925"/>
    </source>
</evidence>
<dbReference type="PROSITE" id="PS51252">
    <property type="entry name" value="ANTISTASIN"/>
    <property type="match status" value="2"/>
</dbReference>
<organism evidence="9 12">
    <name type="scientific">Ceratina calcarata</name>
    <dbReference type="NCBI Taxonomy" id="156304"/>
    <lineage>
        <taxon>Eukaryota</taxon>
        <taxon>Metazoa</taxon>
        <taxon>Ecdysozoa</taxon>
        <taxon>Arthropoda</taxon>
        <taxon>Hexapoda</taxon>
        <taxon>Insecta</taxon>
        <taxon>Pterygota</taxon>
        <taxon>Neoptera</taxon>
        <taxon>Endopterygota</taxon>
        <taxon>Hymenoptera</taxon>
        <taxon>Apocrita</taxon>
        <taxon>Aculeata</taxon>
        <taxon>Apoidea</taxon>
        <taxon>Anthophila</taxon>
        <taxon>Apidae</taxon>
        <taxon>Ceratina</taxon>
        <taxon>Zadontomerus</taxon>
    </lineage>
</organism>
<dbReference type="SUPFAM" id="SSF57262">
    <property type="entry name" value="Leech antihemostatic proteins"/>
    <property type="match status" value="2"/>
</dbReference>
<feature type="domain" description="VWFC" evidence="6">
    <location>
        <begin position="551"/>
        <end position="609"/>
    </location>
</feature>
<evidence type="ECO:0000259" key="6">
    <source>
        <dbReference type="PROSITE" id="PS50184"/>
    </source>
</evidence>
<dbReference type="Gene3D" id="2.10.22.10">
    <property type="entry name" value="Antistasin, domain 1"/>
    <property type="match status" value="3"/>
</dbReference>
<protein>
    <submittedName>
        <fullName evidence="10 11">Cysteine-rich motor neuron 1 protein-like isoform X1</fullName>
    </submittedName>
</protein>
<feature type="domain" description="Antistasin-like" evidence="7">
    <location>
        <begin position="393"/>
        <end position="419"/>
    </location>
</feature>
<feature type="domain" description="IGFBP N-terminal" evidence="8">
    <location>
        <begin position="17"/>
        <end position="98"/>
    </location>
</feature>
<evidence type="ECO:0000313" key="17">
    <source>
        <dbReference type="RefSeq" id="XP_017876102.1"/>
    </source>
</evidence>
<evidence type="ECO:0000259" key="7">
    <source>
        <dbReference type="PROSITE" id="PS51252"/>
    </source>
</evidence>
<dbReference type="PROSITE" id="PS01208">
    <property type="entry name" value="VWFC_1"/>
    <property type="match status" value="1"/>
</dbReference>
<name>A0AAJ7ISW5_9HYME</name>
<dbReference type="RefSeq" id="XP_017876099.1">
    <property type="nucleotide sequence ID" value="XM_018020610.2"/>
</dbReference>
<dbReference type="SMART" id="SM00121">
    <property type="entry name" value="IB"/>
    <property type="match status" value="1"/>
</dbReference>
<dbReference type="GO" id="GO:0005886">
    <property type="term" value="C:plasma membrane"/>
    <property type="evidence" value="ECO:0007669"/>
    <property type="project" value="TreeGrafter"/>
</dbReference>
<dbReference type="PANTHER" id="PTHR46439">
    <property type="entry name" value="CYSTEINE-RICH MOTOR NEURON 1 PROTEIN"/>
    <property type="match status" value="1"/>
</dbReference>
<dbReference type="Gene3D" id="2.10.70.10">
    <property type="entry name" value="Complement Module, domain 1"/>
    <property type="match status" value="2"/>
</dbReference>
<dbReference type="RefSeq" id="XP_017876094.1">
    <property type="nucleotide sequence ID" value="XM_018020605.2"/>
</dbReference>
<dbReference type="InterPro" id="IPR001007">
    <property type="entry name" value="VWF_dom"/>
</dbReference>
<evidence type="ECO:0000313" key="12">
    <source>
        <dbReference type="RefSeq" id="XP_017876095.1"/>
    </source>
</evidence>
<evidence type="ECO:0000256" key="3">
    <source>
        <dbReference type="ARBA" id="ARBA00023157"/>
    </source>
</evidence>
<dbReference type="SUPFAM" id="SSF57603">
    <property type="entry name" value="FnI-like domain"/>
    <property type="match status" value="2"/>
</dbReference>
<dbReference type="InterPro" id="IPR011061">
    <property type="entry name" value="Hirudin/antistatin"/>
</dbReference>
<accession>A0AAJ7ISW5</accession>
<keyword evidence="4" id="KW-0472">Membrane</keyword>
<keyword evidence="2" id="KW-0677">Repeat</keyword>
<feature type="domain" description="Antistasin-like" evidence="7">
    <location>
        <begin position="523"/>
        <end position="549"/>
    </location>
</feature>
<dbReference type="GeneID" id="108622613"/>
<dbReference type="KEGG" id="ccal:108622613"/>
<dbReference type="PROSITE" id="PS51257">
    <property type="entry name" value="PROKAR_LIPOPROTEIN"/>
    <property type="match status" value="1"/>
</dbReference>
<dbReference type="Pfam" id="PF00219">
    <property type="entry name" value="IGFBP"/>
    <property type="match status" value="1"/>
</dbReference>
<dbReference type="RefSeq" id="XP_026667437.1">
    <property type="nucleotide sequence ID" value="XM_026811636.1"/>
</dbReference>
<dbReference type="InterPro" id="IPR004094">
    <property type="entry name" value="Antistasin-like"/>
</dbReference>
<evidence type="ECO:0000256" key="5">
    <source>
        <dbReference type="SAM" id="SignalP"/>
    </source>
</evidence>
<dbReference type="InterPro" id="IPR052624">
    <property type="entry name" value="CRIM1"/>
</dbReference>
<keyword evidence="9" id="KW-1185">Reference proteome</keyword>
<dbReference type="Pfam" id="PF02822">
    <property type="entry name" value="Antistasin"/>
    <property type="match status" value="3"/>
</dbReference>
<dbReference type="SMART" id="SM00214">
    <property type="entry name" value="VWC"/>
    <property type="match status" value="2"/>
</dbReference>
<gene>
    <name evidence="10 11 12 13 14 15 16 17 18" type="primary">LOC108622613</name>
</gene>
<evidence type="ECO:0000256" key="1">
    <source>
        <dbReference type="ARBA" id="ARBA00022729"/>
    </source>
</evidence>
<evidence type="ECO:0000313" key="16">
    <source>
        <dbReference type="RefSeq" id="XP_017876100.1"/>
    </source>
</evidence>
<reference evidence="10 11" key="1">
    <citation type="submission" date="2025-04" db="UniProtKB">
        <authorList>
            <consortium name="RefSeq"/>
        </authorList>
    </citation>
    <scope>IDENTIFICATION</scope>
    <source>
        <tissue evidence="10 11">Whole body</tissue>
    </source>
</reference>
<dbReference type="Proteomes" id="UP000694925">
    <property type="component" value="Unplaced"/>
</dbReference>
<dbReference type="RefSeq" id="XP_017876100.1">
    <property type="nucleotide sequence ID" value="XM_018020611.2"/>
</dbReference>
<evidence type="ECO:0000256" key="4">
    <source>
        <dbReference type="SAM" id="Phobius"/>
    </source>
</evidence>
<keyword evidence="3" id="KW-1015">Disulfide bond</keyword>
<dbReference type="GO" id="GO:0004867">
    <property type="term" value="F:serine-type endopeptidase inhibitor activity"/>
    <property type="evidence" value="ECO:0007669"/>
    <property type="project" value="InterPro"/>
</dbReference>
<dbReference type="CTD" id="40288"/>
<keyword evidence="4" id="KW-0812">Transmembrane</keyword>
<evidence type="ECO:0000313" key="18">
    <source>
        <dbReference type="RefSeq" id="XP_026667437.1"/>
    </source>
</evidence>
<evidence type="ECO:0000313" key="11">
    <source>
        <dbReference type="RefSeq" id="XP_017876094.1"/>
    </source>
</evidence>
<dbReference type="RefSeq" id="XP_017876093.1">
    <property type="nucleotide sequence ID" value="XM_018020604.2"/>
</dbReference>
<dbReference type="AlphaFoldDB" id="A0AAJ7ISW5"/>
<dbReference type="PANTHER" id="PTHR46439:SF1">
    <property type="entry name" value="CYSTEINE-RICH MOTOR NEURON 1 PROTEIN"/>
    <property type="match status" value="1"/>
</dbReference>
<feature type="transmembrane region" description="Helical" evidence="4">
    <location>
        <begin position="630"/>
        <end position="650"/>
    </location>
</feature>
<dbReference type="RefSeq" id="XP_017876098.1">
    <property type="nucleotide sequence ID" value="XM_018020609.2"/>
</dbReference>
<dbReference type="Gene3D" id="4.10.40.20">
    <property type="match status" value="1"/>
</dbReference>
<dbReference type="RefSeq" id="XP_017876097.1">
    <property type="nucleotide sequence ID" value="XM_018020608.2"/>
</dbReference>
<dbReference type="PROSITE" id="PS51323">
    <property type="entry name" value="IGFBP_N_2"/>
    <property type="match status" value="1"/>
</dbReference>
<dbReference type="GO" id="GO:0005576">
    <property type="term" value="C:extracellular region"/>
    <property type="evidence" value="ECO:0007669"/>
    <property type="project" value="InterPro"/>
</dbReference>
<evidence type="ECO:0000256" key="2">
    <source>
        <dbReference type="ARBA" id="ARBA00022737"/>
    </source>
</evidence>
<feature type="signal peptide" evidence="5">
    <location>
        <begin position="1"/>
        <end position="21"/>
    </location>
</feature>
<dbReference type="RefSeq" id="XP_017876102.1">
    <property type="nucleotide sequence ID" value="XM_018020613.2"/>
</dbReference>
<feature type="domain" description="VWFC" evidence="6">
    <location>
        <begin position="328"/>
        <end position="384"/>
    </location>
</feature>
<evidence type="ECO:0000259" key="8">
    <source>
        <dbReference type="PROSITE" id="PS51323"/>
    </source>
</evidence>